<evidence type="ECO:0000313" key="2">
    <source>
        <dbReference type="EMBL" id="RKN80602.1"/>
    </source>
</evidence>
<name>A0A3B0C4H5_9BACL</name>
<accession>A0A3B0C4H5</accession>
<evidence type="ECO:0000313" key="3">
    <source>
        <dbReference type="Proteomes" id="UP000282311"/>
    </source>
</evidence>
<reference evidence="2 3" key="1">
    <citation type="journal article" date="2007" name="Int. J. Syst. Evol. Microbiol.">
        <title>Paenibacillus ginsengarvi sp. nov., isolated from soil from ginseng cultivation.</title>
        <authorList>
            <person name="Yoon M.H."/>
            <person name="Ten L.N."/>
            <person name="Im W.T."/>
        </authorList>
    </citation>
    <scope>NUCLEOTIDE SEQUENCE [LARGE SCALE GENOMIC DNA]</scope>
    <source>
        <strain evidence="2 3">KCTC 13059</strain>
    </source>
</reference>
<organism evidence="2 3">
    <name type="scientific">Paenibacillus ginsengarvi</name>
    <dbReference type="NCBI Taxonomy" id="400777"/>
    <lineage>
        <taxon>Bacteria</taxon>
        <taxon>Bacillati</taxon>
        <taxon>Bacillota</taxon>
        <taxon>Bacilli</taxon>
        <taxon>Bacillales</taxon>
        <taxon>Paenibacillaceae</taxon>
        <taxon>Paenibacillus</taxon>
    </lineage>
</organism>
<sequence>MKRNKKWIAMGAGLGIGAVMLTVSGLSAMAGNSGYEAWKTAVKQTHTATSFAGKAGIVVTDNGTKLIDAEAAFKKDGASASADLSLSSGNAAHGMNVYIQDGQTVLKPDDSNVYRVVEQGTGEEGKHGPKRGADHTPDPAMVQNVERVFDALVGNLKDRVTLTDNADGSQRVTLSLSGSQVPTAVQAIGSMLIGHAGGFQDKRGHAGVGAGPVSGDAAGDKGSPAGGAGFESWFTPDMKPELPKLTQDIRIDAIKLDAVIDANRYMDGQTAEIRLSGKDAAGTAHSLVVQVMLDLGGFNGTKADRVDLTGQTVETIKPKERERFNR</sequence>
<gene>
    <name evidence="2" type="ORF">D7M11_19155</name>
</gene>
<evidence type="ECO:0000256" key="1">
    <source>
        <dbReference type="SAM" id="MobiDB-lite"/>
    </source>
</evidence>
<keyword evidence="3" id="KW-1185">Reference proteome</keyword>
<proteinExistence type="predicted"/>
<feature type="compositionally biased region" description="Basic and acidic residues" evidence="1">
    <location>
        <begin position="123"/>
        <end position="137"/>
    </location>
</feature>
<feature type="region of interest" description="Disordered" evidence="1">
    <location>
        <begin position="119"/>
        <end position="138"/>
    </location>
</feature>
<comment type="caution">
    <text evidence="2">The sequence shown here is derived from an EMBL/GenBank/DDBJ whole genome shotgun (WGS) entry which is preliminary data.</text>
</comment>
<dbReference type="OrthoDB" id="2820357at2"/>
<dbReference type="AlphaFoldDB" id="A0A3B0C4H5"/>
<dbReference type="RefSeq" id="WP_120748857.1">
    <property type="nucleotide sequence ID" value="NZ_RBAH01000014.1"/>
</dbReference>
<dbReference type="EMBL" id="RBAH01000014">
    <property type="protein sequence ID" value="RKN80602.1"/>
    <property type="molecule type" value="Genomic_DNA"/>
</dbReference>
<protein>
    <submittedName>
        <fullName evidence="2">Uncharacterized protein</fullName>
    </submittedName>
</protein>
<dbReference type="Proteomes" id="UP000282311">
    <property type="component" value="Unassembled WGS sequence"/>
</dbReference>